<dbReference type="GO" id="GO:0005739">
    <property type="term" value="C:mitochondrion"/>
    <property type="evidence" value="ECO:0007669"/>
    <property type="project" value="TreeGrafter"/>
</dbReference>
<reference evidence="3" key="1">
    <citation type="submission" date="2016-02" db="EMBL/GenBank/DDBJ databases">
        <title>Comparative genomics of biotechnologically important yeasts.</title>
        <authorList>
            <consortium name="DOE Joint Genome Institute"/>
            <person name="Riley R."/>
            <person name="Haridas S."/>
            <person name="Wolfe K.H."/>
            <person name="Lopes M.R."/>
            <person name="Hittinger C.T."/>
            <person name="Goker M."/>
            <person name="Salamov A."/>
            <person name="Wisecaver J."/>
            <person name="Long T.M."/>
            <person name="Aerts A.L."/>
            <person name="Barry K."/>
            <person name="Choi C."/>
            <person name="Clum A."/>
            <person name="Coughlan A.Y."/>
            <person name="Deshpande S."/>
            <person name="Douglass A.P."/>
            <person name="Hanson S.J."/>
            <person name="Klenk H.-P."/>
            <person name="Labutti K."/>
            <person name="Lapidus A."/>
            <person name="Lindquist E."/>
            <person name="Lipzen A."/>
            <person name="Meier-Kolthoff J.P."/>
            <person name="Ohm R.A."/>
            <person name="Otillar R.P."/>
            <person name="Pangilinan J."/>
            <person name="Peng Y."/>
            <person name="Rokas A."/>
            <person name="Rosa C.A."/>
            <person name="Scheuner C."/>
            <person name="Sibirny A.A."/>
            <person name="Slot J.C."/>
            <person name="Stielow J.B."/>
            <person name="Sun H."/>
            <person name="Kurtzman C.P."/>
            <person name="Blackwell M."/>
            <person name="Jeffries T.W."/>
            <person name="Grigoriev I.V."/>
        </authorList>
    </citation>
    <scope>NUCLEOTIDE SEQUENCE [LARGE SCALE GENOMIC DNA]</scope>
    <source>
        <strain evidence="3">NRRL Y-17796</strain>
    </source>
</reference>
<gene>
    <name evidence="2" type="ORF">CANCADRAFT_20504</name>
</gene>
<organism evidence="2 3">
    <name type="scientific">Tortispora caseinolytica NRRL Y-17796</name>
    <dbReference type="NCBI Taxonomy" id="767744"/>
    <lineage>
        <taxon>Eukaryota</taxon>
        <taxon>Fungi</taxon>
        <taxon>Dikarya</taxon>
        <taxon>Ascomycota</taxon>
        <taxon>Saccharomycotina</taxon>
        <taxon>Trigonopsidomycetes</taxon>
        <taxon>Trigonopsidales</taxon>
        <taxon>Trigonopsidaceae</taxon>
        <taxon>Tortispora</taxon>
    </lineage>
</organism>
<protein>
    <recommendedName>
        <fullName evidence="1">Oxidoreductase-like domain-containing protein</fullName>
    </recommendedName>
</protein>
<dbReference type="PANTHER" id="PTHR21193:SF3">
    <property type="entry name" value="OXIDOREDUCTASE-LIKE DOMAIN-CONTAINING PROTEIN 1"/>
    <property type="match status" value="1"/>
</dbReference>
<sequence length="145" mass="16716">DLSPEERARLVFGSPLSRRQTQLSAFEHHQGRLIRGVKVPAKPIEPDNCCMSGCINCVWNLFEEEVNDWNNARTLAVKKILRGGGSLKDWPTDFDPPVNIFQKVQKQLSGQKFSDEDLQIDPWKDLDVGMRVFLETEKRLRHKKT</sequence>
<evidence type="ECO:0000313" key="3">
    <source>
        <dbReference type="Proteomes" id="UP000095023"/>
    </source>
</evidence>
<proteinExistence type="predicted"/>
<dbReference type="InterPro" id="IPR039251">
    <property type="entry name" value="OXLD1"/>
</dbReference>
<dbReference type="PANTHER" id="PTHR21193">
    <property type="entry name" value="OXIDOREDUCTASE-LIKE DOMAIN-CONTAINING PROTEIN 1"/>
    <property type="match status" value="1"/>
</dbReference>
<dbReference type="Proteomes" id="UP000095023">
    <property type="component" value="Unassembled WGS sequence"/>
</dbReference>
<evidence type="ECO:0000313" key="2">
    <source>
        <dbReference type="EMBL" id="ODV88587.1"/>
    </source>
</evidence>
<name>A0A1E4T9Y0_9ASCO</name>
<dbReference type="AlphaFoldDB" id="A0A1E4T9Y0"/>
<dbReference type="OrthoDB" id="10064411at2759"/>
<accession>A0A1E4T9Y0</accession>
<feature type="domain" description="Oxidoreductase-like" evidence="1">
    <location>
        <begin position="34"/>
        <end position="76"/>
    </location>
</feature>
<feature type="non-terminal residue" evidence="2">
    <location>
        <position position="145"/>
    </location>
</feature>
<dbReference type="EMBL" id="KV453843">
    <property type="protein sequence ID" value="ODV88587.1"/>
    <property type="molecule type" value="Genomic_DNA"/>
</dbReference>
<feature type="non-terminal residue" evidence="2">
    <location>
        <position position="1"/>
    </location>
</feature>
<dbReference type="InterPro" id="IPR019180">
    <property type="entry name" value="Oxidoreductase-like_N"/>
</dbReference>
<evidence type="ECO:0000259" key="1">
    <source>
        <dbReference type="Pfam" id="PF09791"/>
    </source>
</evidence>
<keyword evidence="3" id="KW-1185">Reference proteome</keyword>
<dbReference type="Pfam" id="PF09791">
    <property type="entry name" value="Oxidored-like"/>
    <property type="match status" value="1"/>
</dbReference>